<gene>
    <name evidence="1" type="ORF">HPB47_025440</name>
</gene>
<accession>A0AC60Q257</accession>
<protein>
    <submittedName>
        <fullName evidence="1">Uncharacterized protein</fullName>
    </submittedName>
</protein>
<name>A0AC60Q257_IXOPE</name>
<organism evidence="1 2">
    <name type="scientific">Ixodes persulcatus</name>
    <name type="common">Taiga tick</name>
    <dbReference type="NCBI Taxonomy" id="34615"/>
    <lineage>
        <taxon>Eukaryota</taxon>
        <taxon>Metazoa</taxon>
        <taxon>Ecdysozoa</taxon>
        <taxon>Arthropoda</taxon>
        <taxon>Chelicerata</taxon>
        <taxon>Arachnida</taxon>
        <taxon>Acari</taxon>
        <taxon>Parasitiformes</taxon>
        <taxon>Ixodida</taxon>
        <taxon>Ixodoidea</taxon>
        <taxon>Ixodidae</taxon>
        <taxon>Ixodinae</taxon>
        <taxon>Ixodes</taxon>
    </lineage>
</organism>
<dbReference type="Proteomes" id="UP000805193">
    <property type="component" value="Unassembled WGS sequence"/>
</dbReference>
<proteinExistence type="predicted"/>
<comment type="caution">
    <text evidence="1">The sequence shown here is derived from an EMBL/GenBank/DDBJ whole genome shotgun (WGS) entry which is preliminary data.</text>
</comment>
<evidence type="ECO:0000313" key="1">
    <source>
        <dbReference type="EMBL" id="KAG0427512.1"/>
    </source>
</evidence>
<sequence>MNNTSTMRLPMVVGLKKWYPYVDIKLVDGNRRLWGYLGSVVDTVLRTMNTSYVLKESAEYGYFMPNGTGVGLMRLLQTKEIDVIAVPFGLDMYLCAHFHCHPVVRVTDFRILTGMTNPYADNTFAISVGFDHYIWLLIGITLVSISILTVFMERTGIRSTARQMIDYLAPLVMQSSTQRYTKLSTRVIFGAWMIGALVVTLWFQAAICGSLLLQVPSARIDTAYDLLNASHVIPSAAKGVPLLEVMKGSPQEGMRKVYWKIQKYNMELLPETMYSLEFLRSIQEQKRAMMIEMTSIASVQEIMCPRLKGFFYFSKDVVDTLLMSWFTRKDIPANVLRGMDRGGYWCVYARRRAVVPVATDAVVVPADGMPLNVHKGTIVLLVFLFVYL</sequence>
<reference evidence="1 2" key="1">
    <citation type="journal article" date="2020" name="Cell">
        <title>Large-Scale Comparative Analyses of Tick Genomes Elucidate Their Genetic Diversity and Vector Capacities.</title>
        <authorList>
            <consortium name="Tick Genome and Microbiome Consortium (TIGMIC)"/>
            <person name="Jia N."/>
            <person name="Wang J."/>
            <person name="Shi W."/>
            <person name="Du L."/>
            <person name="Sun Y."/>
            <person name="Zhan W."/>
            <person name="Jiang J.F."/>
            <person name="Wang Q."/>
            <person name="Zhang B."/>
            <person name="Ji P."/>
            <person name="Bell-Sakyi L."/>
            <person name="Cui X.M."/>
            <person name="Yuan T.T."/>
            <person name="Jiang B.G."/>
            <person name="Yang W.F."/>
            <person name="Lam T.T."/>
            <person name="Chang Q.C."/>
            <person name="Ding S.J."/>
            <person name="Wang X.J."/>
            <person name="Zhu J.G."/>
            <person name="Ruan X.D."/>
            <person name="Zhao L."/>
            <person name="Wei J.T."/>
            <person name="Ye R.Z."/>
            <person name="Que T.C."/>
            <person name="Du C.H."/>
            <person name="Zhou Y.H."/>
            <person name="Cheng J.X."/>
            <person name="Dai P.F."/>
            <person name="Guo W.B."/>
            <person name="Han X.H."/>
            <person name="Huang E.J."/>
            <person name="Li L.F."/>
            <person name="Wei W."/>
            <person name="Gao Y.C."/>
            <person name="Liu J.Z."/>
            <person name="Shao H.Z."/>
            <person name="Wang X."/>
            <person name="Wang C.C."/>
            <person name="Yang T.C."/>
            <person name="Huo Q.B."/>
            <person name="Li W."/>
            <person name="Chen H.Y."/>
            <person name="Chen S.E."/>
            <person name="Zhou L.G."/>
            <person name="Ni X.B."/>
            <person name="Tian J.H."/>
            <person name="Sheng Y."/>
            <person name="Liu T."/>
            <person name="Pan Y.S."/>
            <person name="Xia L.Y."/>
            <person name="Li J."/>
            <person name="Zhao F."/>
            <person name="Cao W.C."/>
        </authorList>
    </citation>
    <scope>NUCLEOTIDE SEQUENCE [LARGE SCALE GENOMIC DNA]</scope>
    <source>
        <strain evidence="1">Iper-2018</strain>
    </source>
</reference>
<keyword evidence="2" id="KW-1185">Reference proteome</keyword>
<evidence type="ECO:0000313" key="2">
    <source>
        <dbReference type="Proteomes" id="UP000805193"/>
    </source>
</evidence>
<dbReference type="EMBL" id="JABSTQ010009619">
    <property type="protein sequence ID" value="KAG0427512.1"/>
    <property type="molecule type" value="Genomic_DNA"/>
</dbReference>